<organism evidence="2 3">
    <name type="scientific">Phanerochaete sordida</name>
    <dbReference type="NCBI Taxonomy" id="48140"/>
    <lineage>
        <taxon>Eukaryota</taxon>
        <taxon>Fungi</taxon>
        <taxon>Dikarya</taxon>
        <taxon>Basidiomycota</taxon>
        <taxon>Agaricomycotina</taxon>
        <taxon>Agaricomycetes</taxon>
        <taxon>Polyporales</taxon>
        <taxon>Phanerochaetaceae</taxon>
        <taxon>Phanerochaete</taxon>
    </lineage>
</organism>
<feature type="compositionally biased region" description="Low complexity" evidence="1">
    <location>
        <begin position="41"/>
        <end position="58"/>
    </location>
</feature>
<dbReference type="EMBL" id="BPQB01000026">
    <property type="protein sequence ID" value="GJE92426.1"/>
    <property type="molecule type" value="Genomic_DNA"/>
</dbReference>
<gene>
    <name evidence="2" type="ORF">PsYK624_085800</name>
</gene>
<name>A0A9P3LEE0_9APHY</name>
<accession>A0A9P3LEE0</accession>
<proteinExistence type="predicted"/>
<reference evidence="2 3" key="1">
    <citation type="submission" date="2021-08" db="EMBL/GenBank/DDBJ databases">
        <title>Draft Genome Sequence of Phanerochaete sordida strain YK-624.</title>
        <authorList>
            <person name="Mori T."/>
            <person name="Dohra H."/>
            <person name="Suzuki T."/>
            <person name="Kawagishi H."/>
            <person name="Hirai H."/>
        </authorList>
    </citation>
    <scope>NUCLEOTIDE SEQUENCE [LARGE SCALE GENOMIC DNA]</scope>
    <source>
        <strain evidence="2 3">YK-624</strain>
    </source>
</reference>
<keyword evidence="3" id="KW-1185">Reference proteome</keyword>
<evidence type="ECO:0000313" key="2">
    <source>
        <dbReference type="EMBL" id="GJE92426.1"/>
    </source>
</evidence>
<protein>
    <submittedName>
        <fullName evidence="2">Uncharacterized protein</fullName>
    </submittedName>
</protein>
<feature type="region of interest" description="Disordered" evidence="1">
    <location>
        <begin position="41"/>
        <end position="69"/>
    </location>
</feature>
<evidence type="ECO:0000256" key="1">
    <source>
        <dbReference type="SAM" id="MobiDB-lite"/>
    </source>
</evidence>
<dbReference type="Proteomes" id="UP000703269">
    <property type="component" value="Unassembled WGS sequence"/>
</dbReference>
<comment type="caution">
    <text evidence="2">The sequence shown here is derived from an EMBL/GenBank/DDBJ whole genome shotgun (WGS) entry which is preliminary data.</text>
</comment>
<evidence type="ECO:0000313" key="3">
    <source>
        <dbReference type="Proteomes" id="UP000703269"/>
    </source>
</evidence>
<sequence>MAALAPAAPASASNGTDAADALFTPYLTLVLPNTTTVSALAPQRTSARPAASAPPVSASDEDAYLHAHGGGATSGAGGAGALGRHIDFERLKFRLVFIIWPALVGITMAM</sequence>
<dbReference type="AlphaFoldDB" id="A0A9P3LEE0"/>